<comment type="caution">
    <text evidence="12">The sequence shown here is derived from an EMBL/GenBank/DDBJ whole genome shotgun (WGS) entry which is preliminary data.</text>
</comment>
<dbReference type="AlphaFoldDB" id="A0A0R2UH21"/>
<dbReference type="SUPFAM" id="SSF54523">
    <property type="entry name" value="Pili subunits"/>
    <property type="match status" value="1"/>
</dbReference>
<dbReference type="Pfam" id="PF21687">
    <property type="entry name" value="T2SSK_1st"/>
    <property type="match status" value="1"/>
</dbReference>
<evidence type="ECO:0000256" key="7">
    <source>
        <dbReference type="ARBA" id="ARBA00022927"/>
    </source>
</evidence>
<dbReference type="Proteomes" id="UP000051213">
    <property type="component" value="Unassembled WGS sequence"/>
</dbReference>
<dbReference type="PANTHER" id="PTHR38831:SF1">
    <property type="entry name" value="TYPE II SECRETION SYSTEM PROTEIN K-RELATED"/>
    <property type="match status" value="1"/>
</dbReference>
<evidence type="ECO:0000256" key="6">
    <source>
        <dbReference type="ARBA" id="ARBA00022692"/>
    </source>
</evidence>
<dbReference type="GO" id="GO:0009306">
    <property type="term" value="P:protein secretion"/>
    <property type="evidence" value="ECO:0007669"/>
    <property type="project" value="InterPro"/>
</dbReference>
<comment type="similarity">
    <text evidence="2">Belongs to the GSP K family.</text>
</comment>
<dbReference type="GO" id="GO:0005886">
    <property type="term" value="C:plasma membrane"/>
    <property type="evidence" value="ECO:0007669"/>
    <property type="project" value="UniProtKB-SubCell"/>
</dbReference>
<evidence type="ECO:0000313" key="12">
    <source>
        <dbReference type="EMBL" id="KRO96747.1"/>
    </source>
</evidence>
<evidence type="ECO:0000259" key="11">
    <source>
        <dbReference type="Pfam" id="PF21687"/>
    </source>
</evidence>
<keyword evidence="5" id="KW-0997">Cell inner membrane</keyword>
<evidence type="ECO:0000313" key="13">
    <source>
        <dbReference type="Proteomes" id="UP000051213"/>
    </source>
</evidence>
<dbReference type="InterPro" id="IPR038072">
    <property type="entry name" value="GspK_central_sf"/>
</dbReference>
<keyword evidence="7" id="KW-0653">Protein transport</keyword>
<name>A0A0R2UH21_9GAMM</name>
<comment type="subcellular location">
    <subcellularLocation>
        <location evidence="1">Cell inner membrane</location>
    </subcellularLocation>
</comment>
<accession>A0A0R2UH21</accession>
<dbReference type="PIRSF" id="PIRSF002786">
    <property type="entry name" value="XcpX"/>
    <property type="match status" value="1"/>
</dbReference>
<dbReference type="SUPFAM" id="SSF158544">
    <property type="entry name" value="GspK insert domain-like"/>
    <property type="match status" value="1"/>
</dbReference>
<evidence type="ECO:0000256" key="5">
    <source>
        <dbReference type="ARBA" id="ARBA00022519"/>
    </source>
</evidence>
<organism evidence="12 13">
    <name type="scientific">SAR92 bacterium BACL26 MAG-121220-bin70</name>
    <dbReference type="NCBI Taxonomy" id="1655626"/>
    <lineage>
        <taxon>Bacteria</taxon>
        <taxon>Pseudomonadati</taxon>
        <taxon>Pseudomonadota</taxon>
        <taxon>Gammaproteobacteria</taxon>
        <taxon>Cellvibrionales</taxon>
        <taxon>Porticoccaceae</taxon>
        <taxon>SAR92 clade</taxon>
    </lineage>
</organism>
<dbReference type="Gene3D" id="1.10.40.60">
    <property type="entry name" value="EpsJ-like"/>
    <property type="match status" value="2"/>
</dbReference>
<keyword evidence="8 10" id="KW-1133">Transmembrane helix</keyword>
<dbReference type="InterPro" id="IPR045584">
    <property type="entry name" value="Pilin-like"/>
</dbReference>
<gene>
    <name evidence="12" type="ORF">ABS24_06130</name>
</gene>
<protein>
    <recommendedName>
        <fullName evidence="11">T2SS protein K first SAM-like domain-containing protein</fullName>
    </recommendedName>
</protein>
<keyword evidence="4" id="KW-1003">Cell membrane</keyword>
<evidence type="ECO:0000256" key="1">
    <source>
        <dbReference type="ARBA" id="ARBA00004533"/>
    </source>
</evidence>
<dbReference type="InterPro" id="IPR005628">
    <property type="entry name" value="GspK"/>
</dbReference>
<reference evidence="12 13" key="1">
    <citation type="submission" date="2015-10" db="EMBL/GenBank/DDBJ databases">
        <title>Metagenome-Assembled Genomes uncover a global brackish microbiome.</title>
        <authorList>
            <person name="Hugerth L.W."/>
            <person name="Larsson J."/>
            <person name="Alneberg J."/>
            <person name="Lindh M.V."/>
            <person name="Legrand C."/>
            <person name="Pinhassi J."/>
            <person name="Andersson A.F."/>
        </authorList>
    </citation>
    <scope>NUCLEOTIDE SEQUENCE [LARGE SCALE GENOMIC DNA]</scope>
    <source>
        <strain evidence="12">BACL26 MAG-121220-bin70</strain>
    </source>
</reference>
<evidence type="ECO:0000256" key="2">
    <source>
        <dbReference type="ARBA" id="ARBA00007246"/>
    </source>
</evidence>
<dbReference type="Gene3D" id="3.30.1300.30">
    <property type="entry name" value="GSPII I/J protein-like"/>
    <property type="match status" value="1"/>
</dbReference>
<keyword evidence="3" id="KW-0813">Transport</keyword>
<evidence type="ECO:0000256" key="3">
    <source>
        <dbReference type="ARBA" id="ARBA00022448"/>
    </source>
</evidence>
<evidence type="ECO:0000256" key="4">
    <source>
        <dbReference type="ARBA" id="ARBA00022475"/>
    </source>
</evidence>
<dbReference type="PANTHER" id="PTHR38831">
    <property type="entry name" value="TYPE II SECRETION SYSTEM PROTEIN K"/>
    <property type="match status" value="1"/>
</dbReference>
<feature type="domain" description="T2SS protein K first SAM-like" evidence="11">
    <location>
        <begin position="101"/>
        <end position="214"/>
    </location>
</feature>
<evidence type="ECO:0000256" key="8">
    <source>
        <dbReference type="ARBA" id="ARBA00022989"/>
    </source>
</evidence>
<proteinExistence type="inferred from homology"/>
<feature type="transmembrane region" description="Helical" evidence="10">
    <location>
        <begin position="7"/>
        <end position="29"/>
    </location>
</feature>
<evidence type="ECO:0000256" key="9">
    <source>
        <dbReference type="ARBA" id="ARBA00023136"/>
    </source>
</evidence>
<keyword evidence="9 10" id="KW-0472">Membrane</keyword>
<sequence length="376" mass="41470">MPQKQRGVALLAALILILAVVLILTNIFYRHQIDVTQASASLHGDQALLIAMSAEGWAGDLLSTKNDNRNTDDYGEIWAQAMPLLPVEGGTLKGCISDLQGRVNLNSFSVYNSASLNQEINSFGTMGVAKAWLNLMETLQILASLDRVATIIDWVDEDSSVINSWGAEQPDYEGLTFPRMVANDLISDTSELAAIKGYSVQEVQMLLPWVTALPSPTSININTAPERLVLALGGEDGQQFLDIVNQGRPFSDINVFHQDLEAYFLIPMDDIKKRWPQALVSVNSDYFQLYLEVTLGEARIQVKSIMDRKNRPKPVIIAREIIIVPASLPDEKDLSDAEKLFAKKSDNNDEPDEESLPQNKLVQPACVAMGLMGEIT</sequence>
<evidence type="ECO:0000256" key="10">
    <source>
        <dbReference type="SAM" id="Phobius"/>
    </source>
</evidence>
<dbReference type="InterPro" id="IPR049031">
    <property type="entry name" value="T2SSK_SAM-like_1st"/>
</dbReference>
<dbReference type="NCBIfam" id="NF037980">
    <property type="entry name" value="T2SS_GspK"/>
    <property type="match status" value="1"/>
</dbReference>
<dbReference type="EMBL" id="LICA01000039">
    <property type="protein sequence ID" value="KRO96747.1"/>
    <property type="molecule type" value="Genomic_DNA"/>
</dbReference>
<keyword evidence="6 10" id="KW-0812">Transmembrane</keyword>